<feature type="domain" description="HTH cro/C1-type" evidence="2">
    <location>
        <begin position="18"/>
        <end position="72"/>
    </location>
</feature>
<reference evidence="3 4" key="1">
    <citation type="submission" date="2016-10" db="EMBL/GenBank/DDBJ databases">
        <authorList>
            <person name="de Groot N.N."/>
        </authorList>
    </citation>
    <scope>NUCLEOTIDE SEQUENCE [LARGE SCALE GENOMIC DNA]</scope>
    <source>
        <strain evidence="3 4">DSM 15269</strain>
    </source>
</reference>
<gene>
    <name evidence="3" type="ORF">SAMN04488516_11337</name>
</gene>
<evidence type="ECO:0000259" key="2">
    <source>
        <dbReference type="PROSITE" id="PS50943"/>
    </source>
</evidence>
<dbReference type="OrthoDB" id="9798100at2"/>
<dbReference type="InterPro" id="IPR010982">
    <property type="entry name" value="Lambda_DNA-bd_dom_sf"/>
</dbReference>
<dbReference type="EMBL" id="FNIN01000013">
    <property type="protein sequence ID" value="SDN96306.1"/>
    <property type="molecule type" value="Genomic_DNA"/>
</dbReference>
<dbReference type="PANTHER" id="PTHR36924:SF1">
    <property type="entry name" value="ANTITOXIN HIGA-1"/>
    <property type="match status" value="1"/>
</dbReference>
<dbReference type="Pfam" id="PF01381">
    <property type="entry name" value="HTH_3"/>
    <property type="match status" value="1"/>
</dbReference>
<evidence type="ECO:0000313" key="3">
    <source>
        <dbReference type="EMBL" id="SDN96306.1"/>
    </source>
</evidence>
<dbReference type="Gene3D" id="1.10.260.40">
    <property type="entry name" value="lambda repressor-like DNA-binding domains"/>
    <property type="match status" value="1"/>
</dbReference>
<sequence>MVRIPTHREPTHPGEMLLEEFLKPMGITQKELSKGIKVPYQRINEIINGKRGITPSTALRLAKFLGTSEDFWLNLQLRWDLYRAIKKERSVLKEIKPLKLTHEIAEI</sequence>
<proteinExistence type="predicted"/>
<dbReference type="SUPFAM" id="SSF47413">
    <property type="entry name" value="lambda repressor-like DNA-binding domains"/>
    <property type="match status" value="1"/>
</dbReference>
<dbReference type="SMART" id="SM00530">
    <property type="entry name" value="HTH_XRE"/>
    <property type="match status" value="1"/>
</dbReference>
<dbReference type="AlphaFoldDB" id="A0A1H0FNQ9"/>
<protein>
    <submittedName>
        <fullName evidence="3">Addiction module antidote protein, HigA family</fullName>
    </submittedName>
</protein>
<evidence type="ECO:0000313" key="4">
    <source>
        <dbReference type="Proteomes" id="UP000199602"/>
    </source>
</evidence>
<dbReference type="CDD" id="cd00093">
    <property type="entry name" value="HTH_XRE"/>
    <property type="match status" value="1"/>
</dbReference>
<dbReference type="InterPro" id="IPR013430">
    <property type="entry name" value="Toxin_antidote_HigA"/>
</dbReference>
<dbReference type="STRING" id="206665.SAMN04488516_11337"/>
<dbReference type="Proteomes" id="UP000199602">
    <property type="component" value="Unassembled WGS sequence"/>
</dbReference>
<name>A0A1H0FNQ9_9BACT</name>
<dbReference type="GO" id="GO:0003677">
    <property type="term" value="F:DNA binding"/>
    <property type="evidence" value="ECO:0007669"/>
    <property type="project" value="UniProtKB-KW"/>
</dbReference>
<dbReference type="PROSITE" id="PS50943">
    <property type="entry name" value="HTH_CROC1"/>
    <property type="match status" value="1"/>
</dbReference>
<accession>A0A1H0FNQ9</accession>
<dbReference type="NCBIfam" id="TIGR02607">
    <property type="entry name" value="antidote_HigA"/>
    <property type="match status" value="1"/>
</dbReference>
<keyword evidence="1" id="KW-0238">DNA-binding</keyword>
<dbReference type="RefSeq" id="WP_092066215.1">
    <property type="nucleotide sequence ID" value="NZ_FNIN01000013.1"/>
</dbReference>
<organism evidence="3 4">
    <name type="scientific">Desulfonauticus submarinus</name>
    <dbReference type="NCBI Taxonomy" id="206665"/>
    <lineage>
        <taxon>Bacteria</taxon>
        <taxon>Pseudomonadati</taxon>
        <taxon>Thermodesulfobacteriota</taxon>
        <taxon>Desulfovibrionia</taxon>
        <taxon>Desulfovibrionales</taxon>
        <taxon>Desulfonauticaceae</taxon>
        <taxon>Desulfonauticus</taxon>
    </lineage>
</organism>
<evidence type="ECO:0000256" key="1">
    <source>
        <dbReference type="ARBA" id="ARBA00023125"/>
    </source>
</evidence>
<keyword evidence="4" id="KW-1185">Reference proteome</keyword>
<dbReference type="PANTHER" id="PTHR36924">
    <property type="entry name" value="ANTITOXIN HIGA-1"/>
    <property type="match status" value="1"/>
</dbReference>
<dbReference type="InterPro" id="IPR001387">
    <property type="entry name" value="Cro/C1-type_HTH"/>
</dbReference>